<evidence type="ECO:0000313" key="4">
    <source>
        <dbReference type="Proteomes" id="UP001297092"/>
    </source>
</evidence>
<evidence type="ECO:0000259" key="2">
    <source>
        <dbReference type="Pfam" id="PF19838"/>
    </source>
</evidence>
<gene>
    <name evidence="3" type="ORF">KIV10_10990</name>
</gene>
<dbReference type="PANTHER" id="PTHR30189">
    <property type="entry name" value="LPS-ASSEMBLY PROTEIN"/>
    <property type="match status" value="1"/>
</dbReference>
<dbReference type="Proteomes" id="UP001297092">
    <property type="component" value="Unassembled WGS sequence"/>
</dbReference>
<dbReference type="Pfam" id="PF19838">
    <property type="entry name" value="LptD_2"/>
    <property type="match status" value="1"/>
</dbReference>
<feature type="chain" id="PRO_5046976798" evidence="1">
    <location>
        <begin position="42"/>
        <end position="924"/>
    </location>
</feature>
<accession>A0ABS5S8N2</accession>
<dbReference type="EMBL" id="JAHCTB010000004">
    <property type="protein sequence ID" value="MBT0608712.1"/>
    <property type="molecule type" value="Genomic_DNA"/>
</dbReference>
<evidence type="ECO:0000256" key="1">
    <source>
        <dbReference type="SAM" id="SignalP"/>
    </source>
</evidence>
<keyword evidence="1" id="KW-0732">Signal</keyword>
<feature type="signal peptide" evidence="1">
    <location>
        <begin position="1"/>
        <end position="41"/>
    </location>
</feature>
<reference evidence="3 4" key="1">
    <citation type="submission" date="2021-05" db="EMBL/GenBank/DDBJ databases">
        <title>Aequorivita echinoideorum JCM 30378 genome.</title>
        <authorList>
            <person name="Zhang H."/>
            <person name="Li C."/>
        </authorList>
    </citation>
    <scope>NUCLEOTIDE SEQUENCE [LARGE SCALE GENOMIC DNA]</scope>
    <source>
        <strain evidence="3 4">JCM30378</strain>
    </source>
</reference>
<name>A0ABS5S8N2_9FLAO</name>
<proteinExistence type="predicted"/>
<feature type="domain" description="LPS-assembly protein LptD central" evidence="2">
    <location>
        <begin position="240"/>
        <end position="718"/>
    </location>
</feature>
<organism evidence="3 4">
    <name type="scientific">Aequorivita echinoideorum</name>
    <dbReference type="NCBI Taxonomy" id="1549647"/>
    <lineage>
        <taxon>Bacteria</taxon>
        <taxon>Pseudomonadati</taxon>
        <taxon>Bacteroidota</taxon>
        <taxon>Flavobacteriia</taxon>
        <taxon>Flavobacteriales</taxon>
        <taxon>Flavobacteriaceae</taxon>
        <taxon>Aequorivita</taxon>
    </lineage>
</organism>
<dbReference type="RefSeq" id="WP_214113619.1">
    <property type="nucleotide sequence ID" value="NZ_JAHCTB010000004.1"/>
</dbReference>
<dbReference type="PANTHER" id="PTHR30189:SF1">
    <property type="entry name" value="LPS-ASSEMBLY PROTEIN LPTD"/>
    <property type="match status" value="1"/>
</dbReference>
<dbReference type="InterPro" id="IPR050218">
    <property type="entry name" value="LptD"/>
</dbReference>
<dbReference type="InterPro" id="IPR045659">
    <property type="entry name" value="LptD_2"/>
</dbReference>
<sequence>MTVSNTEPNLQNNSIVALHTYRHYLTIFLTLLLSCSTMLHAQDIPPKTQTNIPRTTVDDTLNVGIDSLTPPLNEVVVDTVKTDTILPPKEMLTDIVEYYGEDYVYLNRKENKVYMYNKAYIIYGDMRIDAGLIILDYNKNEVYAKGIDSAGFYSQRPVFVQANNRVEPDSIRYNFDSEKALVFNSRTEQNGFNVIAEVTKKVNDSVVYLRNVKFTTSKNIDDPEYYFYTRKAKFVPKKKIVTGLTNMYIADVPTPVGLPFAYFPLTEDRSSGFIIPTFGENSNRGFFFQNGGYYFAINDYLDLSLLGDYYTNGSYGLRAESVYAARYKFRGSVSIRYESLVNSERGFPDFSESNIYNIRWTHTQDAKSSPSSRFSASVNLGSSTYFTQSINQTNNASSLVNTLSSSVSYSKTFEGEPQVNLSLAATHQQNTQTQAINMSLPNANLSVSRIFPFAPKDGVKKGIIQNINFQYDLTAENRITTFDSLFFKPEMFNSAQIGAQHSIPITTNFKVLKYLSASMGTNYRETWVLKTIRRDFDQDLNDGAGGVVEDTIPGFDSYRTYNFNTSLGTTLYGTFNFNKENKIQALRHVVRPSISYNINPGFERYYDDYTIPETADEAANMDRIVQYSRFENTLFGAPGRVYSSNIGFGISNTLEAKIRDRDTMAAEPKKIILLNNLNFTSAYNLAGDSLRFSPVRFTGGVPIVPRLDFNFSGTLDPYALDNNNNRIDIFNINNGGSLFRLTDANLSINYSFSSSDFEGSGQDLDRVENETFRNGGRPDDLFGETSDIYNGNIYDEDEDEDVDKTDIDWYNYSIPWDMRVAYTISYANNQRQNTISSQSLMFSTNLELSPRWQVGVSSGYDFKNKGVTLTQFRFQRDLESWQFSFNWTPIGRNINTSWYFYIGIKSSVLSDIKYDKRREADRNL</sequence>
<evidence type="ECO:0000313" key="3">
    <source>
        <dbReference type="EMBL" id="MBT0608712.1"/>
    </source>
</evidence>
<protein>
    <submittedName>
        <fullName evidence="3">LPS-assembly protein LptD</fullName>
    </submittedName>
</protein>
<comment type="caution">
    <text evidence="3">The sequence shown here is derived from an EMBL/GenBank/DDBJ whole genome shotgun (WGS) entry which is preliminary data.</text>
</comment>
<keyword evidence="4" id="KW-1185">Reference proteome</keyword>